<feature type="compositionally biased region" description="Acidic residues" evidence="2">
    <location>
        <begin position="392"/>
        <end position="408"/>
    </location>
</feature>
<dbReference type="AlphaFoldDB" id="A0A0N0P3H1"/>
<feature type="region of interest" description="Disordered" evidence="2">
    <location>
        <begin position="392"/>
        <end position="424"/>
    </location>
</feature>
<feature type="region of interest" description="Disordered" evidence="2">
    <location>
        <begin position="321"/>
        <end position="357"/>
    </location>
</feature>
<proteinExistence type="inferred from homology"/>
<keyword evidence="4" id="KW-1185">Reference proteome</keyword>
<dbReference type="VEuPathDB" id="TriTrypDB:Lsey_0288_0060"/>
<dbReference type="InterPro" id="IPR037856">
    <property type="entry name" value="Sdc1/DPY30"/>
</dbReference>
<evidence type="ECO:0000256" key="1">
    <source>
        <dbReference type="ARBA" id="ARBA00010849"/>
    </source>
</evidence>
<dbReference type="PANTHER" id="PTHR23356:SF19">
    <property type="match status" value="1"/>
</dbReference>
<name>A0A0N0P3H1_LEPSE</name>
<dbReference type="InterPro" id="IPR049630">
    <property type="entry name" value="DYDC-like_DD"/>
</dbReference>
<comment type="caution">
    <text evidence="3">The sequence shown here is derived from an EMBL/GenBank/DDBJ whole genome shotgun (WGS) entry which is preliminary data.</text>
</comment>
<gene>
    <name evidence="3" type="ORF">ABL78_6832</name>
</gene>
<dbReference type="PANTHER" id="PTHR23356">
    <property type="entry name" value="DPY30-RELATED"/>
    <property type="match status" value="1"/>
</dbReference>
<dbReference type="CDD" id="cd22966">
    <property type="entry name" value="DD_DYDC-like"/>
    <property type="match status" value="1"/>
</dbReference>
<accession>A0A0N0P3H1</accession>
<reference evidence="3 4" key="1">
    <citation type="journal article" date="2015" name="PLoS Pathog.">
        <title>Leptomonas seymouri: Adaptations to the Dixenous Life Cycle Analyzed by Genome Sequencing, Transcriptome Profiling and Co-infection with Leishmania donovani.</title>
        <authorList>
            <person name="Kraeva N."/>
            <person name="Butenko A."/>
            <person name="Hlavacova J."/>
            <person name="Kostygov A."/>
            <person name="Myskova J."/>
            <person name="Grybchuk D."/>
            <person name="Lestinova T."/>
            <person name="Votypka J."/>
            <person name="Volf P."/>
            <person name="Opperdoes F."/>
            <person name="Flegontov P."/>
            <person name="Lukes J."/>
            <person name="Yurchenko V."/>
        </authorList>
    </citation>
    <scope>NUCLEOTIDE SEQUENCE [LARGE SCALE GENOMIC DNA]</scope>
    <source>
        <strain evidence="3 4">ATCC 30220</strain>
    </source>
</reference>
<comment type="similarity">
    <text evidence="1">Belongs to the dpy-30 family.</text>
</comment>
<protein>
    <submittedName>
        <fullName evidence="3">Uncharacterized protein</fullName>
    </submittedName>
</protein>
<evidence type="ECO:0000313" key="3">
    <source>
        <dbReference type="EMBL" id="KPI84116.1"/>
    </source>
</evidence>
<dbReference type="EMBL" id="LJSK01000288">
    <property type="protein sequence ID" value="KPI84116.1"/>
    <property type="molecule type" value="Genomic_DNA"/>
</dbReference>
<dbReference type="Gene3D" id="1.20.890.10">
    <property type="entry name" value="cAMP-dependent protein kinase regulatory subunit, dimerization-anchoring domain"/>
    <property type="match status" value="1"/>
</dbReference>
<evidence type="ECO:0000256" key="2">
    <source>
        <dbReference type="SAM" id="MobiDB-lite"/>
    </source>
</evidence>
<dbReference type="Proteomes" id="UP000038009">
    <property type="component" value="Unassembled WGS sequence"/>
</dbReference>
<dbReference type="Pfam" id="PF05186">
    <property type="entry name" value="Dpy-30"/>
    <property type="match status" value="1"/>
</dbReference>
<organism evidence="3 4">
    <name type="scientific">Leptomonas seymouri</name>
    <dbReference type="NCBI Taxonomy" id="5684"/>
    <lineage>
        <taxon>Eukaryota</taxon>
        <taxon>Discoba</taxon>
        <taxon>Euglenozoa</taxon>
        <taxon>Kinetoplastea</taxon>
        <taxon>Metakinetoplastina</taxon>
        <taxon>Trypanosomatida</taxon>
        <taxon>Trypanosomatidae</taxon>
        <taxon>Leishmaniinae</taxon>
        <taxon>Leptomonas</taxon>
    </lineage>
</organism>
<dbReference type="OrthoDB" id="432281at2759"/>
<evidence type="ECO:0000313" key="4">
    <source>
        <dbReference type="Proteomes" id="UP000038009"/>
    </source>
</evidence>
<feature type="region of interest" description="Disordered" evidence="2">
    <location>
        <begin position="125"/>
        <end position="144"/>
    </location>
</feature>
<sequence>MDSAYLKNHVGAMLAKGIAETVTAQPSNPQEYLALYLLHQLQEEERRVEATTRRKKANEMRENWSQQHALKEKAAVDVIQRGFFRFQRRLKEKRACEEELRSRYAEAEEEAEDLLDQEATLKENAASNADNQDDETHENEAASAKLEEQEAVLEEARAEFFKSQRFLLHLSKTSLGKLKEELMDMVERVRMAQDVTLGAFHRAAAQESALIEVMSAPVPPTASDTATPALSPAAAELAARLEEHRDHRFVSVPYINFLVLRCLCYLLLNATPKATSTPAKVAALVKPTVMVQQLRAFSPVASYDRSIPLKLERVVPALAAAAGGGDGGDGDDEDGDAERNTNAAADEGGVSVPFRQPPTRQVRRAARVLRFCCLDGEYQCEVKPEEYYTEELVEEDAEKAAAEEDEENGSNNGNEGALQDESKPSALIPTLAQEIEEAAKARERAEKVRGMVMDQVKQRGGIVLYGLLRFASAAVAYRQARDAVARRRQEMGLPADTSEEMPEEEEEDPLNDEALVDAETGEADHAATLALQERIGVDTEEGLTKIWEARDARQREAYAMKAAALQRQMDARGEDDEEEAGDAD</sequence>
<dbReference type="InterPro" id="IPR007858">
    <property type="entry name" value="Dpy-30_motif"/>
</dbReference>
<dbReference type="GO" id="GO:0048188">
    <property type="term" value="C:Set1C/COMPASS complex"/>
    <property type="evidence" value="ECO:0007669"/>
    <property type="project" value="InterPro"/>
</dbReference>
<dbReference type="OMA" id="YSMKAIS"/>